<evidence type="ECO:0000313" key="1">
    <source>
        <dbReference type="EMBL" id="KHE92227.1"/>
    </source>
</evidence>
<comment type="caution">
    <text evidence="1">The sequence shown here is derived from an EMBL/GenBank/DDBJ whole genome shotgun (WGS) entry which is preliminary data.</text>
</comment>
<gene>
    <name evidence="1" type="ORF">SCABRO_01990</name>
</gene>
<sequence length="41" mass="4878">MNITEELIYLLKFENHNIYPSCPTSFWRVSKLLTFNFGVNP</sequence>
<accession>A0A0B0EGL7</accession>
<protein>
    <submittedName>
        <fullName evidence="1">Uncharacterized protein</fullName>
    </submittedName>
</protein>
<organism evidence="1 2">
    <name type="scientific">Candidatus Scalindua brodae</name>
    <dbReference type="NCBI Taxonomy" id="237368"/>
    <lineage>
        <taxon>Bacteria</taxon>
        <taxon>Pseudomonadati</taxon>
        <taxon>Planctomycetota</taxon>
        <taxon>Candidatus Brocadiia</taxon>
        <taxon>Candidatus Brocadiales</taxon>
        <taxon>Candidatus Scalinduaceae</taxon>
        <taxon>Candidatus Scalindua</taxon>
    </lineage>
</organism>
<evidence type="ECO:0000313" key="2">
    <source>
        <dbReference type="Proteomes" id="UP000030652"/>
    </source>
</evidence>
<reference evidence="1 2" key="1">
    <citation type="submission" date="2014-10" db="EMBL/GenBank/DDBJ databases">
        <title>Draft genome of anammox bacterium scalindua brodae, obtained using differential coverage binning of sequence data from two enrichment reactors.</title>
        <authorList>
            <person name="Speth D.R."/>
            <person name="Russ L."/>
            <person name="Kartal B."/>
            <person name="Op den Camp H.J."/>
            <person name="Dutilh B.E."/>
            <person name="Jetten M.S."/>
        </authorList>
    </citation>
    <scope>NUCLEOTIDE SEQUENCE [LARGE SCALE GENOMIC DNA]</scope>
    <source>
        <strain evidence="1">RU1</strain>
    </source>
</reference>
<dbReference type="EMBL" id="JRYO01000143">
    <property type="protein sequence ID" value="KHE92227.1"/>
    <property type="molecule type" value="Genomic_DNA"/>
</dbReference>
<proteinExistence type="predicted"/>
<name>A0A0B0EGL7_9BACT</name>
<dbReference type="Proteomes" id="UP000030652">
    <property type="component" value="Unassembled WGS sequence"/>
</dbReference>
<dbReference type="AlphaFoldDB" id="A0A0B0EGL7"/>